<organism evidence="1 2">
    <name type="scientific">Actinomadura luteofluorescens</name>
    <dbReference type="NCBI Taxonomy" id="46163"/>
    <lineage>
        <taxon>Bacteria</taxon>
        <taxon>Bacillati</taxon>
        <taxon>Actinomycetota</taxon>
        <taxon>Actinomycetes</taxon>
        <taxon>Streptosporangiales</taxon>
        <taxon>Thermomonosporaceae</taxon>
        <taxon>Actinomadura</taxon>
    </lineage>
</organism>
<dbReference type="AlphaFoldDB" id="A0A7Y9JL06"/>
<protein>
    <submittedName>
        <fullName evidence="1">Uncharacterized protein</fullName>
    </submittedName>
</protein>
<reference evidence="1 2" key="1">
    <citation type="submission" date="2020-07" db="EMBL/GenBank/DDBJ databases">
        <title>Sequencing the genomes of 1000 actinobacteria strains.</title>
        <authorList>
            <person name="Klenk H.-P."/>
        </authorList>
    </citation>
    <scope>NUCLEOTIDE SEQUENCE [LARGE SCALE GENOMIC DNA]</scope>
    <source>
        <strain evidence="1 2">DSM 40398</strain>
    </source>
</reference>
<sequence length="52" mass="5510">MLIPELLGDGAHGQPGEAVAPRYGEHAYDQWTVDELLAPAAQAPSPGRKTAR</sequence>
<keyword evidence="2" id="KW-1185">Reference proteome</keyword>
<name>A0A7Y9JL06_9ACTN</name>
<comment type="caution">
    <text evidence="1">The sequence shown here is derived from an EMBL/GenBank/DDBJ whole genome shotgun (WGS) entry which is preliminary data.</text>
</comment>
<dbReference type="Proteomes" id="UP000529783">
    <property type="component" value="Unassembled WGS sequence"/>
</dbReference>
<evidence type="ECO:0000313" key="2">
    <source>
        <dbReference type="Proteomes" id="UP000529783"/>
    </source>
</evidence>
<dbReference type="RefSeq" id="WP_218905807.1">
    <property type="nucleotide sequence ID" value="NZ_JACCBA010000001.1"/>
</dbReference>
<proteinExistence type="predicted"/>
<gene>
    <name evidence="1" type="ORF">BJY14_008056</name>
</gene>
<evidence type="ECO:0000313" key="1">
    <source>
        <dbReference type="EMBL" id="NYD52073.1"/>
    </source>
</evidence>
<accession>A0A7Y9JL06</accession>
<dbReference type="EMBL" id="JACCBA010000001">
    <property type="protein sequence ID" value="NYD52073.1"/>
    <property type="molecule type" value="Genomic_DNA"/>
</dbReference>